<feature type="region of interest" description="Disordered" evidence="1">
    <location>
        <begin position="1"/>
        <end position="25"/>
    </location>
</feature>
<sequence>MGDKAEKSHDSSPSRTEHKGNMDITFESPTPCSQVNEVQFYIHPQETVSETLIPNLQRHLPYSNPIYNRMLAPQNTPSRHCLFAATFPPYGPVPEIYTIIFSDRSRKTESQIWVFNPLITPSYPQPLSQEYTSLLTIHLKMLLQFLKGTVILEAPGHPFHPILKFACLHEIITDTLSTLLQSHCQSQSTSSSVIAHHTRWNLYLIPTTLFAIPLSRDSQPSFTISRVPPEHIHLVVSTSSIPREPSTLLAQPSFCLLNSEREMIAWAFIGIDGTLATLYVQPSYRGQGLATYIARLLVHRLGCGEFRDLGFTGESGWVHADVKEGNSGSEGVMRALRGKRSWVSSYFWVDCEGLDFWHGSMD</sequence>
<evidence type="ECO:0000256" key="1">
    <source>
        <dbReference type="SAM" id="MobiDB-lite"/>
    </source>
</evidence>
<accession>A0A8H2VLV7</accession>
<proteinExistence type="predicted"/>
<reference evidence="2" key="1">
    <citation type="submission" date="2020-10" db="EMBL/GenBank/DDBJ databases">
        <authorList>
            <person name="Kusch S."/>
        </authorList>
    </citation>
    <scope>NUCLEOTIDE SEQUENCE</scope>
    <source>
        <strain evidence="2">SwB9</strain>
    </source>
</reference>
<dbReference type="InterPro" id="IPR016181">
    <property type="entry name" value="Acyl_CoA_acyltransferase"/>
</dbReference>
<dbReference type="Proteomes" id="UP000624404">
    <property type="component" value="Unassembled WGS sequence"/>
</dbReference>
<dbReference type="PANTHER" id="PTHR20958:SF6">
    <property type="entry name" value="GLYCINE N-ACYLTRANSFERASE-LIKE PROTEIN"/>
    <property type="match status" value="1"/>
</dbReference>
<dbReference type="Gene3D" id="3.40.630.30">
    <property type="match status" value="1"/>
</dbReference>
<dbReference type="AlphaFoldDB" id="A0A8H2VLV7"/>
<dbReference type="SUPFAM" id="SSF55729">
    <property type="entry name" value="Acyl-CoA N-acyltransferases (Nat)"/>
    <property type="match status" value="1"/>
</dbReference>
<dbReference type="InterPro" id="IPR053225">
    <property type="entry name" value="Acyl-CoA_N-acyltransferase"/>
</dbReference>
<dbReference type="EMBL" id="CAJHIA010000002">
    <property type="protein sequence ID" value="CAD6440039.1"/>
    <property type="molecule type" value="Genomic_DNA"/>
</dbReference>
<comment type="caution">
    <text evidence="2">The sequence shown here is derived from an EMBL/GenBank/DDBJ whole genome shotgun (WGS) entry which is preliminary data.</text>
</comment>
<protein>
    <submittedName>
        <fullName evidence="2">43e4162e-27a2-44af-81fc-97c838c3bbec</fullName>
    </submittedName>
</protein>
<dbReference type="PANTHER" id="PTHR20958">
    <property type="entry name" value="GLYCINE N-ACYLTRANSFERASE-LIKE PROTEIN"/>
    <property type="match status" value="1"/>
</dbReference>
<keyword evidence="3" id="KW-1185">Reference proteome</keyword>
<evidence type="ECO:0000313" key="3">
    <source>
        <dbReference type="Proteomes" id="UP000624404"/>
    </source>
</evidence>
<gene>
    <name evidence="2" type="ORF">SCLTRI_LOCUS667</name>
</gene>
<feature type="compositionally biased region" description="Basic and acidic residues" evidence="1">
    <location>
        <begin position="1"/>
        <end position="21"/>
    </location>
</feature>
<name>A0A8H2VLV7_9HELO</name>
<organism evidence="2 3">
    <name type="scientific">Sclerotinia trifoliorum</name>
    <dbReference type="NCBI Taxonomy" id="28548"/>
    <lineage>
        <taxon>Eukaryota</taxon>
        <taxon>Fungi</taxon>
        <taxon>Dikarya</taxon>
        <taxon>Ascomycota</taxon>
        <taxon>Pezizomycotina</taxon>
        <taxon>Leotiomycetes</taxon>
        <taxon>Helotiales</taxon>
        <taxon>Sclerotiniaceae</taxon>
        <taxon>Sclerotinia</taxon>
    </lineage>
</organism>
<evidence type="ECO:0000313" key="2">
    <source>
        <dbReference type="EMBL" id="CAD6440039.1"/>
    </source>
</evidence>
<dbReference type="OrthoDB" id="61870at2759"/>